<dbReference type="RefSeq" id="WP_380885760.1">
    <property type="nucleotide sequence ID" value="NZ_JBHUDY010000001.1"/>
</dbReference>
<dbReference type="CDD" id="cd03207">
    <property type="entry name" value="GST_C_8"/>
    <property type="match status" value="1"/>
</dbReference>
<dbReference type="Proteomes" id="UP001597115">
    <property type="component" value="Unassembled WGS sequence"/>
</dbReference>
<evidence type="ECO:0000259" key="1">
    <source>
        <dbReference type="PROSITE" id="PS50404"/>
    </source>
</evidence>
<gene>
    <name evidence="3" type="ORF">ACFSCW_00410</name>
</gene>
<dbReference type="InterPro" id="IPR036249">
    <property type="entry name" value="Thioredoxin-like_sf"/>
</dbReference>
<dbReference type="EMBL" id="JBHUDY010000001">
    <property type="protein sequence ID" value="MFD1610255.1"/>
    <property type="molecule type" value="Genomic_DNA"/>
</dbReference>
<feature type="domain" description="GST C-terminal" evidence="2">
    <location>
        <begin position="92"/>
        <end position="216"/>
    </location>
</feature>
<dbReference type="InterPro" id="IPR036282">
    <property type="entry name" value="Glutathione-S-Trfase_C_sf"/>
</dbReference>
<dbReference type="SFLD" id="SFLDS00019">
    <property type="entry name" value="Glutathione_Transferase_(cytos"/>
    <property type="match status" value="1"/>
</dbReference>
<comment type="caution">
    <text evidence="3">The sequence shown here is derived from an EMBL/GenBank/DDBJ whole genome shotgun (WGS) entry which is preliminary data.</text>
</comment>
<dbReference type="SFLD" id="SFLDG00358">
    <property type="entry name" value="Main_(cytGST)"/>
    <property type="match status" value="1"/>
</dbReference>
<organism evidence="3 4">
    <name type="scientific">Sphingomonas tabacisoli</name>
    <dbReference type="NCBI Taxonomy" id="2249466"/>
    <lineage>
        <taxon>Bacteria</taxon>
        <taxon>Pseudomonadati</taxon>
        <taxon>Pseudomonadota</taxon>
        <taxon>Alphaproteobacteria</taxon>
        <taxon>Sphingomonadales</taxon>
        <taxon>Sphingomonadaceae</taxon>
        <taxon>Sphingomonas</taxon>
    </lineage>
</organism>
<keyword evidence="4" id="KW-1185">Reference proteome</keyword>
<evidence type="ECO:0000259" key="2">
    <source>
        <dbReference type="PROSITE" id="PS50405"/>
    </source>
</evidence>
<evidence type="ECO:0000313" key="4">
    <source>
        <dbReference type="Proteomes" id="UP001597115"/>
    </source>
</evidence>
<dbReference type="PROSITE" id="PS50405">
    <property type="entry name" value="GST_CTER"/>
    <property type="match status" value="1"/>
</dbReference>
<sequence length="216" mass="24496">MAADITVSAYRWVPDFARGHVRDLRVRWALEEVGQPYSVRLLDVMAERPADYLQEQPFGQVPAYRDDQVRIFESGAIVIHIAERWPGLLPADPAGRAKARTWVVAALNSIEPITQQLAEIDFFHKDEAWTKERRPQVFEQATKRLNQLATWLGDRDWLEGEFSVGDLMMVAVLRIFTGTPALAPHSTLAAYVKRGEARPAFQRALAAQLADFRQEA</sequence>
<dbReference type="PROSITE" id="PS50404">
    <property type="entry name" value="GST_NTER"/>
    <property type="match status" value="1"/>
</dbReference>
<name>A0ABW4HY43_9SPHN</name>
<evidence type="ECO:0000313" key="3">
    <source>
        <dbReference type="EMBL" id="MFD1610255.1"/>
    </source>
</evidence>
<dbReference type="CDD" id="cd03046">
    <property type="entry name" value="GST_N_GTT1_like"/>
    <property type="match status" value="1"/>
</dbReference>
<dbReference type="InterPro" id="IPR010987">
    <property type="entry name" value="Glutathione-S-Trfase_C-like"/>
</dbReference>
<protein>
    <submittedName>
        <fullName evidence="3">Glutathione S-transferase family protein</fullName>
    </submittedName>
</protein>
<feature type="domain" description="GST N-terminal" evidence="1">
    <location>
        <begin position="10"/>
        <end position="89"/>
    </location>
</feature>
<reference evidence="4" key="1">
    <citation type="journal article" date="2019" name="Int. J. Syst. Evol. Microbiol.">
        <title>The Global Catalogue of Microorganisms (GCM) 10K type strain sequencing project: providing services to taxonomists for standard genome sequencing and annotation.</title>
        <authorList>
            <consortium name="The Broad Institute Genomics Platform"/>
            <consortium name="The Broad Institute Genome Sequencing Center for Infectious Disease"/>
            <person name="Wu L."/>
            <person name="Ma J."/>
        </authorList>
    </citation>
    <scope>NUCLEOTIDE SEQUENCE [LARGE SCALE GENOMIC DNA]</scope>
    <source>
        <strain evidence="4">CGMCC 1.16275</strain>
    </source>
</reference>
<dbReference type="Pfam" id="PF02798">
    <property type="entry name" value="GST_N"/>
    <property type="match status" value="1"/>
</dbReference>
<dbReference type="Gene3D" id="3.40.30.10">
    <property type="entry name" value="Glutaredoxin"/>
    <property type="match status" value="1"/>
</dbReference>
<proteinExistence type="predicted"/>
<dbReference type="InterPro" id="IPR004045">
    <property type="entry name" value="Glutathione_S-Trfase_N"/>
</dbReference>
<dbReference type="PANTHER" id="PTHR44051">
    <property type="entry name" value="GLUTATHIONE S-TRANSFERASE-RELATED"/>
    <property type="match status" value="1"/>
</dbReference>
<dbReference type="Gene3D" id="1.20.1050.10">
    <property type="match status" value="1"/>
</dbReference>
<dbReference type="PANTHER" id="PTHR44051:SF8">
    <property type="entry name" value="GLUTATHIONE S-TRANSFERASE GSTA"/>
    <property type="match status" value="1"/>
</dbReference>
<dbReference type="SUPFAM" id="SSF47616">
    <property type="entry name" value="GST C-terminal domain-like"/>
    <property type="match status" value="1"/>
</dbReference>
<dbReference type="InterPro" id="IPR040079">
    <property type="entry name" value="Glutathione_S-Trfase"/>
</dbReference>
<dbReference type="SUPFAM" id="SSF52833">
    <property type="entry name" value="Thioredoxin-like"/>
    <property type="match status" value="1"/>
</dbReference>
<accession>A0ABW4HY43</accession>